<evidence type="ECO:0000256" key="4">
    <source>
        <dbReference type="ARBA" id="ARBA00023014"/>
    </source>
</evidence>
<keyword evidence="7" id="KW-1185">Reference proteome</keyword>
<dbReference type="Gene3D" id="3.40.228.10">
    <property type="entry name" value="Dimethylsulfoxide Reductase, domain 2"/>
    <property type="match status" value="1"/>
</dbReference>
<keyword evidence="4" id="KW-0411">Iron-sulfur</keyword>
<sequence>MHRIVTTCTRDCPCACGLIAESDGTRVVSLRGNPDHPLTRGGHCAKLGRFLERSLHPERQLFPLRRSGSGFTRVSWDTALNELAERLDEAISRHGPASVLHYQGFGERTALKLLNMRFFSLLGGVTALSGTLCGGTGQAAMELSVGKRVSHDPEDHANAKTLVIWGRNPAVTGVALVPVMKKVRQAGGRIIVIDPLPTSTAKTADLHIRPRPGGDAWLALAACKHVLDAKRDDVDFGRDHAEGYEAFCAMLHGLSSMELTVRADVPKGQVRALAEAMAENTPAAVVLGWGLHRHEHAHQAIQAIHALSAMTGNMGVSGGGVSQGFEEYSPFDWAVTGEDETPPRRRLRMPRIGRDLLDANDPPVTTAVVSAGNPLCMAPNSGLVAQAFGKLDFLCVMGHFLDDTAQAADLFLPATTFLEINDVVASYGHNWLGPVNRAMPPRGEARPNHEVYFDLADRLGLDAGFRNSDEEWLSIILKPTLDGLGLSLADAMRGPVRQNAPTVPYADKVFPTPSGRFRFMTAISDPEPACDPREYPLSLLTTSPAAWLCSELPPPDLDGLPRLALHPDEAARLGLSDGQTAMAESPVGKLRVAVATDAGLRPDTALLARGGWNCLGHGVNVLTLDLVSTVGGGTPYYSTRIRLKPATGEG</sequence>
<dbReference type="Proteomes" id="UP000014975">
    <property type="component" value="Unassembled WGS sequence"/>
</dbReference>
<dbReference type="Gene3D" id="3.30.2070.10">
    <property type="entry name" value="Formate dehydrogenase/DMSO reductase"/>
    <property type="match status" value="1"/>
</dbReference>
<dbReference type="InterPro" id="IPR006963">
    <property type="entry name" value="Mopterin_OxRdtase_4Fe-4S_dom"/>
</dbReference>
<feature type="domain" description="4Fe-4S Mo/W bis-MGD-type" evidence="5">
    <location>
        <begin position="1"/>
        <end position="58"/>
    </location>
</feature>
<keyword evidence="2" id="KW-0479">Metal-binding</keyword>
<dbReference type="Gene3D" id="3.40.50.740">
    <property type="match status" value="1"/>
</dbReference>
<dbReference type="InterPro" id="IPR050612">
    <property type="entry name" value="Prok_Mopterin_Oxidored"/>
</dbReference>
<evidence type="ECO:0000313" key="6">
    <source>
        <dbReference type="EMBL" id="EPR35409.1"/>
    </source>
</evidence>
<dbReference type="Pfam" id="PF01568">
    <property type="entry name" value="Molydop_binding"/>
    <property type="match status" value="1"/>
</dbReference>
<gene>
    <name evidence="6" type="ORF">dsat_2110</name>
</gene>
<dbReference type="CDD" id="cd02775">
    <property type="entry name" value="MopB_CT"/>
    <property type="match status" value="1"/>
</dbReference>
<reference evidence="6 7" key="1">
    <citation type="journal article" date="2013" name="Genome Announc.">
        <title>Draft genome sequences for three mercury-methylating, sulfate-reducing bacteria.</title>
        <authorList>
            <person name="Brown S.D."/>
            <person name="Hurt R.A.Jr."/>
            <person name="Gilmour C.C."/>
            <person name="Elias D.A."/>
        </authorList>
    </citation>
    <scope>NUCLEOTIDE SEQUENCE [LARGE SCALE GENOMIC DNA]</scope>
    <source>
        <strain evidence="6 7">DSM 16529</strain>
    </source>
</reference>
<proteinExistence type="inferred from homology"/>
<dbReference type="RefSeq" id="WP_020885996.1">
    <property type="nucleotide sequence ID" value="NZ_ATHI01000004.1"/>
</dbReference>
<dbReference type="InterPro" id="IPR006657">
    <property type="entry name" value="MoPterin_dinucl-bd_dom"/>
</dbReference>
<dbReference type="GO" id="GO:0016491">
    <property type="term" value="F:oxidoreductase activity"/>
    <property type="evidence" value="ECO:0007669"/>
    <property type="project" value="InterPro"/>
</dbReference>
<keyword evidence="3" id="KW-0408">Iron</keyword>
<dbReference type="AlphaFoldDB" id="S7UN41"/>
<dbReference type="Gene3D" id="2.20.25.90">
    <property type="entry name" value="ADC-like domains"/>
    <property type="match status" value="1"/>
</dbReference>
<dbReference type="Pfam" id="PF04879">
    <property type="entry name" value="Molybdop_Fe4S4"/>
    <property type="match status" value="1"/>
</dbReference>
<accession>S7UN41</accession>
<dbReference type="PANTHER" id="PTHR43742">
    <property type="entry name" value="TRIMETHYLAMINE-N-OXIDE REDUCTASE"/>
    <property type="match status" value="1"/>
</dbReference>
<dbReference type="SUPFAM" id="SSF53706">
    <property type="entry name" value="Formate dehydrogenase/DMSO reductase, domains 1-3"/>
    <property type="match status" value="1"/>
</dbReference>
<dbReference type="SMART" id="SM00926">
    <property type="entry name" value="Molybdop_Fe4S4"/>
    <property type="match status" value="1"/>
</dbReference>
<dbReference type="Pfam" id="PF00384">
    <property type="entry name" value="Molybdopterin"/>
    <property type="match status" value="1"/>
</dbReference>
<dbReference type="PROSITE" id="PS51669">
    <property type="entry name" value="4FE4S_MOW_BIS_MGD"/>
    <property type="match status" value="1"/>
</dbReference>
<dbReference type="eggNOG" id="COG0243">
    <property type="taxonomic scope" value="Bacteria"/>
</dbReference>
<comment type="similarity">
    <text evidence="1">Belongs to the prokaryotic molybdopterin-containing oxidoreductase family.</text>
</comment>
<evidence type="ECO:0000259" key="5">
    <source>
        <dbReference type="PROSITE" id="PS51669"/>
    </source>
</evidence>
<dbReference type="STRING" id="1121439.dsat_2110"/>
<evidence type="ECO:0000256" key="2">
    <source>
        <dbReference type="ARBA" id="ARBA00022723"/>
    </source>
</evidence>
<organism evidence="6 7">
    <name type="scientific">Alkalidesulfovibrio alkalitolerans DSM 16529</name>
    <dbReference type="NCBI Taxonomy" id="1121439"/>
    <lineage>
        <taxon>Bacteria</taxon>
        <taxon>Pseudomonadati</taxon>
        <taxon>Thermodesulfobacteriota</taxon>
        <taxon>Desulfovibrionia</taxon>
        <taxon>Desulfovibrionales</taxon>
        <taxon>Desulfovibrionaceae</taxon>
        <taxon>Alkalidesulfovibrio</taxon>
    </lineage>
</organism>
<dbReference type="InterPro" id="IPR009010">
    <property type="entry name" value="Asp_de-COase-like_dom_sf"/>
</dbReference>
<evidence type="ECO:0000256" key="3">
    <source>
        <dbReference type="ARBA" id="ARBA00023004"/>
    </source>
</evidence>
<dbReference type="PATRIC" id="fig|1121439.3.peg.498"/>
<evidence type="ECO:0000313" key="7">
    <source>
        <dbReference type="Proteomes" id="UP000014975"/>
    </source>
</evidence>
<dbReference type="GO" id="GO:0043546">
    <property type="term" value="F:molybdopterin cofactor binding"/>
    <property type="evidence" value="ECO:0007669"/>
    <property type="project" value="InterPro"/>
</dbReference>
<dbReference type="PANTHER" id="PTHR43742:SF6">
    <property type="entry name" value="OXIDOREDUCTASE YYAE-RELATED"/>
    <property type="match status" value="1"/>
</dbReference>
<dbReference type="GO" id="GO:0046872">
    <property type="term" value="F:metal ion binding"/>
    <property type="evidence" value="ECO:0007669"/>
    <property type="project" value="UniProtKB-KW"/>
</dbReference>
<dbReference type="GO" id="GO:0051536">
    <property type="term" value="F:iron-sulfur cluster binding"/>
    <property type="evidence" value="ECO:0007669"/>
    <property type="project" value="UniProtKB-KW"/>
</dbReference>
<dbReference type="Gene3D" id="2.40.40.20">
    <property type="match status" value="1"/>
</dbReference>
<dbReference type="SUPFAM" id="SSF50692">
    <property type="entry name" value="ADC-like"/>
    <property type="match status" value="1"/>
</dbReference>
<name>S7UN41_9BACT</name>
<dbReference type="InterPro" id="IPR006656">
    <property type="entry name" value="Mopterin_OxRdtase"/>
</dbReference>
<dbReference type="OrthoDB" id="9810782at2"/>
<evidence type="ECO:0000256" key="1">
    <source>
        <dbReference type="ARBA" id="ARBA00010312"/>
    </source>
</evidence>
<comment type="caution">
    <text evidence="6">The sequence shown here is derived from an EMBL/GenBank/DDBJ whole genome shotgun (WGS) entry which is preliminary data.</text>
</comment>
<dbReference type="EMBL" id="ATHI01000004">
    <property type="protein sequence ID" value="EPR35409.1"/>
    <property type="molecule type" value="Genomic_DNA"/>
</dbReference>
<protein>
    <submittedName>
        <fullName evidence="6">Molybdopterin oxidoreductase</fullName>
    </submittedName>
</protein>